<name>A0A1R3JL98_9ROSI</name>
<dbReference type="Proteomes" id="UP000187203">
    <property type="component" value="Unassembled WGS sequence"/>
</dbReference>
<dbReference type="AlphaFoldDB" id="A0A1R3JL98"/>
<sequence length="208" mass="23125">MSENQIYPHGDRFGISPLEIVPDAEAANGYVARTGDVISVNVGSRIARPYVMSNDGRILFWAETGMGVLHVVRTDLNTSEENRHFSVMLEDYTRCLYFGMSEFVSLVPVDASWVYLVCFALRFKIFQVVWPNGQDCETSASICSSGSIMEASSSSLSTFFFRASCLLLRTAFGLHKYLLQPRGVQLVEVNTAKSIEQVSLKTKKVVGK</sequence>
<dbReference type="OrthoDB" id="10491436at2759"/>
<proteinExistence type="predicted"/>
<comment type="caution">
    <text evidence="1">The sequence shown here is derived from an EMBL/GenBank/DDBJ whole genome shotgun (WGS) entry which is preliminary data.</text>
</comment>
<organism evidence="1 2">
    <name type="scientific">Corchorus olitorius</name>
    <dbReference type="NCBI Taxonomy" id="93759"/>
    <lineage>
        <taxon>Eukaryota</taxon>
        <taxon>Viridiplantae</taxon>
        <taxon>Streptophyta</taxon>
        <taxon>Embryophyta</taxon>
        <taxon>Tracheophyta</taxon>
        <taxon>Spermatophyta</taxon>
        <taxon>Magnoliopsida</taxon>
        <taxon>eudicotyledons</taxon>
        <taxon>Gunneridae</taxon>
        <taxon>Pentapetalae</taxon>
        <taxon>rosids</taxon>
        <taxon>malvids</taxon>
        <taxon>Malvales</taxon>
        <taxon>Malvaceae</taxon>
        <taxon>Grewioideae</taxon>
        <taxon>Apeibeae</taxon>
        <taxon>Corchorus</taxon>
    </lineage>
</organism>
<dbReference type="STRING" id="93759.A0A1R3JL98"/>
<evidence type="ECO:0000313" key="1">
    <source>
        <dbReference type="EMBL" id="OMO95550.1"/>
    </source>
</evidence>
<reference evidence="2" key="1">
    <citation type="submission" date="2013-09" db="EMBL/GenBank/DDBJ databases">
        <title>Corchorus olitorius genome sequencing.</title>
        <authorList>
            <person name="Alam M."/>
            <person name="Haque M.S."/>
            <person name="Islam M.S."/>
            <person name="Emdad E.M."/>
            <person name="Islam M.M."/>
            <person name="Ahmed B."/>
            <person name="Halim A."/>
            <person name="Hossen Q.M.M."/>
            <person name="Hossain M.Z."/>
            <person name="Ahmed R."/>
            <person name="Khan M.M."/>
            <person name="Islam R."/>
            <person name="Rashid M.M."/>
            <person name="Khan S.A."/>
            <person name="Rahman M.S."/>
            <person name="Alam M."/>
            <person name="Yahiya A.S."/>
            <person name="Khan M.S."/>
            <person name="Azam M.S."/>
            <person name="Haque T."/>
            <person name="Lashkar M.Z.H."/>
            <person name="Akhand A.I."/>
            <person name="Morshed G."/>
            <person name="Roy S."/>
            <person name="Uddin K.S."/>
            <person name="Rabeya T."/>
            <person name="Hossain A.S."/>
            <person name="Chowdhury A."/>
            <person name="Snigdha A.R."/>
            <person name="Mortoza M.S."/>
            <person name="Matin S.A."/>
            <person name="Hoque S.M.E."/>
            <person name="Islam M.K."/>
            <person name="Roy D.K."/>
            <person name="Haider R."/>
            <person name="Moosa M.M."/>
            <person name="Elias S.M."/>
            <person name="Hasan A.M."/>
            <person name="Jahan S."/>
            <person name="Shafiuddin M."/>
            <person name="Mahmood N."/>
            <person name="Shommy N.S."/>
        </authorList>
    </citation>
    <scope>NUCLEOTIDE SEQUENCE [LARGE SCALE GENOMIC DNA]</scope>
    <source>
        <strain evidence="2">cv. O-4</strain>
    </source>
</reference>
<dbReference type="EMBL" id="AWUE01015823">
    <property type="protein sequence ID" value="OMO95550.1"/>
    <property type="molecule type" value="Genomic_DNA"/>
</dbReference>
<evidence type="ECO:0000313" key="2">
    <source>
        <dbReference type="Proteomes" id="UP000187203"/>
    </source>
</evidence>
<gene>
    <name evidence="1" type="ORF">COLO4_15810</name>
</gene>
<accession>A0A1R3JL98</accession>
<protein>
    <submittedName>
        <fullName evidence="1">Uncharacterized protein</fullName>
    </submittedName>
</protein>
<keyword evidence="2" id="KW-1185">Reference proteome</keyword>